<dbReference type="OrthoDB" id="10591857at2759"/>
<proteinExistence type="predicted"/>
<reference evidence="2 3" key="1">
    <citation type="submission" date="2020-09" db="EMBL/GenBank/DDBJ databases">
        <title>De no assembly of potato wild relative species, Solanum commersonii.</title>
        <authorList>
            <person name="Cho K."/>
        </authorList>
    </citation>
    <scope>NUCLEOTIDE SEQUENCE [LARGE SCALE GENOMIC DNA]</scope>
    <source>
        <strain evidence="2">LZ3.2</strain>
        <tissue evidence="2">Leaf</tissue>
    </source>
</reference>
<dbReference type="Proteomes" id="UP000824120">
    <property type="component" value="Chromosome 4"/>
</dbReference>
<feature type="compositionally biased region" description="Polar residues" evidence="1">
    <location>
        <begin position="7"/>
        <end position="16"/>
    </location>
</feature>
<protein>
    <submittedName>
        <fullName evidence="2">Uncharacterized protein</fullName>
    </submittedName>
</protein>
<evidence type="ECO:0000313" key="3">
    <source>
        <dbReference type="Proteomes" id="UP000824120"/>
    </source>
</evidence>
<sequence length="91" mass="9643">MGKTKNPLPTTEQQRNPGGHTVAPAIAGKATPKPSAASLLVVSWHYTEFSSTFIGCMVALSDIAFVIIHARAAVLICSIFCLNTDYGRHGS</sequence>
<accession>A0A9J5ZKA0</accession>
<comment type="caution">
    <text evidence="2">The sequence shown here is derived from an EMBL/GenBank/DDBJ whole genome shotgun (WGS) entry which is preliminary data.</text>
</comment>
<keyword evidence="3" id="KW-1185">Reference proteome</keyword>
<dbReference type="EMBL" id="JACXVP010000004">
    <property type="protein sequence ID" value="KAG5612556.1"/>
    <property type="molecule type" value="Genomic_DNA"/>
</dbReference>
<dbReference type="AlphaFoldDB" id="A0A9J5ZKA0"/>
<evidence type="ECO:0000313" key="2">
    <source>
        <dbReference type="EMBL" id="KAG5612556.1"/>
    </source>
</evidence>
<name>A0A9J5ZKA0_SOLCO</name>
<feature type="region of interest" description="Disordered" evidence="1">
    <location>
        <begin position="1"/>
        <end position="26"/>
    </location>
</feature>
<gene>
    <name evidence="2" type="ORF">H5410_023837</name>
</gene>
<evidence type="ECO:0000256" key="1">
    <source>
        <dbReference type="SAM" id="MobiDB-lite"/>
    </source>
</evidence>
<organism evidence="2 3">
    <name type="scientific">Solanum commersonii</name>
    <name type="common">Commerson's wild potato</name>
    <name type="synonym">Commerson's nightshade</name>
    <dbReference type="NCBI Taxonomy" id="4109"/>
    <lineage>
        <taxon>Eukaryota</taxon>
        <taxon>Viridiplantae</taxon>
        <taxon>Streptophyta</taxon>
        <taxon>Embryophyta</taxon>
        <taxon>Tracheophyta</taxon>
        <taxon>Spermatophyta</taxon>
        <taxon>Magnoliopsida</taxon>
        <taxon>eudicotyledons</taxon>
        <taxon>Gunneridae</taxon>
        <taxon>Pentapetalae</taxon>
        <taxon>asterids</taxon>
        <taxon>lamiids</taxon>
        <taxon>Solanales</taxon>
        <taxon>Solanaceae</taxon>
        <taxon>Solanoideae</taxon>
        <taxon>Solaneae</taxon>
        <taxon>Solanum</taxon>
    </lineage>
</organism>